<evidence type="ECO:0000256" key="1">
    <source>
        <dbReference type="ARBA" id="ARBA00009437"/>
    </source>
</evidence>
<accession>A0ABW0ETA4</accession>
<feature type="domain" description="HTH lysR-type" evidence="5">
    <location>
        <begin position="21"/>
        <end position="78"/>
    </location>
</feature>
<dbReference type="Proteomes" id="UP001596157">
    <property type="component" value="Unassembled WGS sequence"/>
</dbReference>
<dbReference type="InterPro" id="IPR036388">
    <property type="entry name" value="WH-like_DNA-bd_sf"/>
</dbReference>
<keyword evidence="2" id="KW-0805">Transcription regulation</keyword>
<keyword evidence="4" id="KW-0804">Transcription</keyword>
<dbReference type="PANTHER" id="PTHR30346:SF29">
    <property type="entry name" value="LYSR SUBSTRATE-BINDING"/>
    <property type="match status" value="1"/>
</dbReference>
<evidence type="ECO:0000259" key="5">
    <source>
        <dbReference type="PROSITE" id="PS50931"/>
    </source>
</evidence>
<dbReference type="Pfam" id="PF00126">
    <property type="entry name" value="HTH_1"/>
    <property type="match status" value="1"/>
</dbReference>
<evidence type="ECO:0000313" key="6">
    <source>
        <dbReference type="EMBL" id="MFC5290107.1"/>
    </source>
</evidence>
<evidence type="ECO:0000313" key="7">
    <source>
        <dbReference type="Proteomes" id="UP001596157"/>
    </source>
</evidence>
<dbReference type="InterPro" id="IPR000847">
    <property type="entry name" value="LysR_HTH_N"/>
</dbReference>
<organism evidence="6 7">
    <name type="scientific">Actinokineospora guangxiensis</name>
    <dbReference type="NCBI Taxonomy" id="1490288"/>
    <lineage>
        <taxon>Bacteria</taxon>
        <taxon>Bacillati</taxon>
        <taxon>Actinomycetota</taxon>
        <taxon>Actinomycetes</taxon>
        <taxon>Pseudonocardiales</taxon>
        <taxon>Pseudonocardiaceae</taxon>
        <taxon>Actinokineospora</taxon>
    </lineage>
</organism>
<dbReference type="InterPro" id="IPR036390">
    <property type="entry name" value="WH_DNA-bd_sf"/>
</dbReference>
<dbReference type="Gene3D" id="1.10.10.10">
    <property type="entry name" value="Winged helix-like DNA-binding domain superfamily/Winged helix DNA-binding domain"/>
    <property type="match status" value="1"/>
</dbReference>
<protein>
    <submittedName>
        <fullName evidence="6">LysR family transcriptional regulator</fullName>
    </submittedName>
</protein>
<reference evidence="7" key="1">
    <citation type="journal article" date="2019" name="Int. J. Syst. Evol. Microbiol.">
        <title>The Global Catalogue of Microorganisms (GCM) 10K type strain sequencing project: providing services to taxonomists for standard genome sequencing and annotation.</title>
        <authorList>
            <consortium name="The Broad Institute Genomics Platform"/>
            <consortium name="The Broad Institute Genome Sequencing Center for Infectious Disease"/>
            <person name="Wu L."/>
            <person name="Ma J."/>
        </authorList>
    </citation>
    <scope>NUCLEOTIDE SEQUENCE [LARGE SCALE GENOMIC DNA]</scope>
    <source>
        <strain evidence="7">CCUG 59778</strain>
    </source>
</reference>
<sequence length="306" mass="32808">MSSEARSFNGGSDPAAIPGPTDWADLRAFVEVARHSSFSRAGLRLLLSQSTVSRQVARLERRFGIVLFERTSRRVRLTPEGELLLSQLADVVYSVEQVLMAGAPHAGRATIRVITCHVPQDLVLDGVASHTGDAWELSTGTVEQGLRAVVDGSAAHAVTLWFPQVRPLPVDRVMCRSASTVGLRLALPRDAVDGVLPAVRLHEFHDARWALPADDDLESAFRLACLTAGFVPDIRLRAPIGSDPALGMRQGLIAVLDPWAHAPDGGRVVSSPDLPTTTLLVTSRLGTDGLLADTLADLIGTFRRAA</sequence>
<keyword evidence="3" id="KW-0238">DNA-binding</keyword>
<name>A0ABW0ETA4_9PSEU</name>
<dbReference type="PRINTS" id="PR00039">
    <property type="entry name" value="HTHLYSR"/>
</dbReference>
<evidence type="ECO:0000256" key="3">
    <source>
        <dbReference type="ARBA" id="ARBA00023125"/>
    </source>
</evidence>
<comment type="caution">
    <text evidence="6">The sequence shown here is derived from an EMBL/GenBank/DDBJ whole genome shotgun (WGS) entry which is preliminary data.</text>
</comment>
<dbReference type="RefSeq" id="WP_378249980.1">
    <property type="nucleotide sequence ID" value="NZ_JBHSKF010000014.1"/>
</dbReference>
<dbReference type="PROSITE" id="PS50931">
    <property type="entry name" value="HTH_LYSR"/>
    <property type="match status" value="1"/>
</dbReference>
<evidence type="ECO:0000256" key="4">
    <source>
        <dbReference type="ARBA" id="ARBA00023163"/>
    </source>
</evidence>
<comment type="similarity">
    <text evidence="1">Belongs to the LysR transcriptional regulatory family.</text>
</comment>
<dbReference type="PANTHER" id="PTHR30346">
    <property type="entry name" value="TRANSCRIPTIONAL DUAL REGULATOR HCAR-RELATED"/>
    <property type="match status" value="1"/>
</dbReference>
<dbReference type="SUPFAM" id="SSF46785">
    <property type="entry name" value="Winged helix' DNA-binding domain"/>
    <property type="match status" value="1"/>
</dbReference>
<keyword evidence="7" id="KW-1185">Reference proteome</keyword>
<evidence type="ECO:0000256" key="2">
    <source>
        <dbReference type="ARBA" id="ARBA00023015"/>
    </source>
</evidence>
<proteinExistence type="inferred from homology"/>
<dbReference type="EMBL" id="JBHSKF010000014">
    <property type="protein sequence ID" value="MFC5290107.1"/>
    <property type="molecule type" value="Genomic_DNA"/>
</dbReference>
<gene>
    <name evidence="6" type="ORF">ACFPM7_23885</name>
</gene>